<feature type="site" description="Catalytically relevant" evidence="6">
    <location>
        <position position="108"/>
    </location>
</feature>
<proteinExistence type="inferred from homology"/>
<evidence type="ECO:0000313" key="10">
    <source>
        <dbReference type="EMBL" id="PQJ14670.1"/>
    </source>
</evidence>
<organism evidence="10 11">
    <name type="scientific">Aureicoccus marinus</name>
    <dbReference type="NCBI Taxonomy" id="754435"/>
    <lineage>
        <taxon>Bacteria</taxon>
        <taxon>Pseudomonadati</taxon>
        <taxon>Bacteroidota</taxon>
        <taxon>Flavobacteriia</taxon>
        <taxon>Flavobacteriales</taxon>
        <taxon>Flavobacteriaceae</taxon>
        <taxon>Aureicoccus</taxon>
    </lineage>
</organism>
<feature type="domain" description="SIS" evidence="9">
    <location>
        <begin position="38"/>
        <end position="181"/>
    </location>
</feature>
<dbReference type="InterPro" id="IPR001347">
    <property type="entry name" value="SIS_dom"/>
</dbReference>
<keyword evidence="5" id="KW-0479">Metal-binding</keyword>
<keyword evidence="11" id="KW-1185">Reference proteome</keyword>
<dbReference type="CDD" id="cd04604">
    <property type="entry name" value="CBS_pair_SIS_assoc"/>
    <property type="match status" value="1"/>
</dbReference>
<dbReference type="InterPro" id="IPR046348">
    <property type="entry name" value="SIS_dom_sf"/>
</dbReference>
<dbReference type="InterPro" id="IPR004800">
    <property type="entry name" value="KdsD/KpsF-type"/>
</dbReference>
<dbReference type="PIRSF" id="PIRSF004692">
    <property type="entry name" value="KdsD_KpsF"/>
    <property type="match status" value="1"/>
</dbReference>
<dbReference type="InterPro" id="IPR035474">
    <property type="entry name" value="SIS_Kpsf"/>
</dbReference>
<name>A0A2S7T423_9FLAO</name>
<dbReference type="Gene3D" id="3.40.50.10490">
    <property type="entry name" value="Glucose-6-phosphate isomerase like protein, domain 1"/>
    <property type="match status" value="1"/>
</dbReference>
<dbReference type="GO" id="GO:0097367">
    <property type="term" value="F:carbohydrate derivative binding"/>
    <property type="evidence" value="ECO:0007669"/>
    <property type="project" value="InterPro"/>
</dbReference>
<feature type="domain" description="CBS" evidence="8">
    <location>
        <begin position="206"/>
        <end position="266"/>
    </location>
</feature>
<dbReference type="PANTHER" id="PTHR42745:SF1">
    <property type="entry name" value="ARABINOSE 5-PHOSPHATE ISOMERASE KDSD"/>
    <property type="match status" value="1"/>
</dbReference>
<dbReference type="RefSeq" id="WP_105000304.1">
    <property type="nucleotide sequence ID" value="NZ_MQVX01000001.1"/>
</dbReference>
<dbReference type="InterPro" id="IPR050986">
    <property type="entry name" value="GutQ/KpsF_isomerases"/>
</dbReference>
<evidence type="ECO:0000256" key="2">
    <source>
        <dbReference type="ARBA" id="ARBA00022737"/>
    </source>
</evidence>
<feature type="binding site" evidence="5">
    <location>
        <position position="79"/>
    </location>
    <ligand>
        <name>Zn(2+)</name>
        <dbReference type="ChEBI" id="CHEBI:29105"/>
    </ligand>
</feature>
<reference evidence="11" key="1">
    <citation type="submission" date="2016-11" db="EMBL/GenBank/DDBJ databases">
        <title>Trade-off between light-utilization and light-protection in marine flavobacteria.</title>
        <authorList>
            <person name="Kumagai Y."/>
            <person name="Yoshizawa S."/>
            <person name="Kogure K."/>
        </authorList>
    </citation>
    <scope>NUCLEOTIDE SEQUENCE [LARGE SCALE GENOMIC DNA]</scope>
    <source>
        <strain evidence="11">SG-18</strain>
    </source>
</reference>
<evidence type="ECO:0000256" key="1">
    <source>
        <dbReference type="ARBA" id="ARBA00008165"/>
    </source>
</evidence>
<evidence type="ECO:0000259" key="8">
    <source>
        <dbReference type="PROSITE" id="PS51371"/>
    </source>
</evidence>
<evidence type="ECO:0000259" key="9">
    <source>
        <dbReference type="PROSITE" id="PS51464"/>
    </source>
</evidence>
<evidence type="ECO:0000256" key="4">
    <source>
        <dbReference type="PIRNR" id="PIRNR004692"/>
    </source>
</evidence>
<dbReference type="Pfam" id="PF01380">
    <property type="entry name" value="SIS"/>
    <property type="match status" value="1"/>
</dbReference>
<comment type="similarity">
    <text evidence="1 4">Belongs to the SIS family. GutQ/KpsF subfamily.</text>
</comment>
<dbReference type="InterPro" id="IPR046342">
    <property type="entry name" value="CBS_dom_sf"/>
</dbReference>
<dbReference type="GO" id="GO:1901135">
    <property type="term" value="P:carbohydrate derivative metabolic process"/>
    <property type="evidence" value="ECO:0007669"/>
    <property type="project" value="InterPro"/>
</dbReference>
<dbReference type="CDD" id="cd05014">
    <property type="entry name" value="SIS_Kpsf"/>
    <property type="match status" value="1"/>
</dbReference>
<accession>A0A2S7T423</accession>
<dbReference type="PANTHER" id="PTHR42745">
    <property type="match status" value="1"/>
</dbReference>
<dbReference type="Proteomes" id="UP000239366">
    <property type="component" value="Unassembled WGS sequence"/>
</dbReference>
<dbReference type="PROSITE" id="PS51371">
    <property type="entry name" value="CBS"/>
    <property type="match status" value="2"/>
</dbReference>
<evidence type="ECO:0000256" key="5">
    <source>
        <dbReference type="PIRSR" id="PIRSR004692-2"/>
    </source>
</evidence>
<feature type="site" description="Catalytically relevant" evidence="6">
    <location>
        <position position="149"/>
    </location>
</feature>
<evidence type="ECO:0000313" key="11">
    <source>
        <dbReference type="Proteomes" id="UP000239366"/>
    </source>
</evidence>
<keyword evidence="3 7" id="KW-0129">CBS domain</keyword>
<dbReference type="FunFam" id="3.40.50.10490:FF:000011">
    <property type="entry name" value="Arabinose 5-phosphate isomerase"/>
    <property type="match status" value="1"/>
</dbReference>
<dbReference type="PROSITE" id="PS51464">
    <property type="entry name" value="SIS"/>
    <property type="match status" value="1"/>
</dbReference>
<dbReference type="AlphaFoldDB" id="A0A2S7T423"/>
<keyword evidence="5" id="KW-0862">Zinc</keyword>
<dbReference type="GO" id="GO:0019146">
    <property type="term" value="F:arabinose-5-phosphate isomerase activity"/>
    <property type="evidence" value="ECO:0007669"/>
    <property type="project" value="UniProtKB-ARBA"/>
</dbReference>
<protein>
    <submittedName>
        <fullName evidence="10">D-arabinose 5-phosphate isomerase</fullName>
    </submittedName>
</protein>
<feature type="domain" description="CBS" evidence="8">
    <location>
        <begin position="272"/>
        <end position="323"/>
    </location>
</feature>
<dbReference type="Pfam" id="PF00571">
    <property type="entry name" value="CBS"/>
    <property type="match status" value="2"/>
</dbReference>
<dbReference type="EMBL" id="MQVX01000001">
    <property type="protein sequence ID" value="PQJ14670.1"/>
    <property type="molecule type" value="Genomic_DNA"/>
</dbReference>
<sequence>MPTQPAKNIIEIGRRTFTQESAALIRLSELIDESFEKAVLAMKACSGRVVITGIGKSALIGNKIVATLNSTGTPAVFMHAAEAIHGDLGTVQKLDVVLCISNSGSTEEIRMLIPLIKRGGNVLIGLTGREDSPLGQQSDIRLNTHVEEEACPLNLTPTTSTTAQLVMGDALAIALLELRGFGPEDFAHYHPGGALGKKLYLRVGDISSKNKKPQVEADTPIKKVIVEISENMLGVAAVMDQDQIIGIITDGDVRRMLESHDNIAALRAADIMTAHPQSIDHNTLAVKALELIREKNISQVLVTKNGKYHGVVHIHNLINEGIV</sequence>
<dbReference type="SUPFAM" id="SSF53697">
    <property type="entry name" value="SIS domain"/>
    <property type="match status" value="1"/>
</dbReference>
<dbReference type="NCBIfam" id="TIGR00393">
    <property type="entry name" value="kpsF"/>
    <property type="match status" value="1"/>
</dbReference>
<evidence type="ECO:0000256" key="7">
    <source>
        <dbReference type="PROSITE-ProRule" id="PRU00703"/>
    </source>
</evidence>
<dbReference type="OrthoDB" id="9762536at2"/>
<dbReference type="GO" id="GO:0046872">
    <property type="term" value="F:metal ion binding"/>
    <property type="evidence" value="ECO:0007669"/>
    <property type="project" value="UniProtKB-KW"/>
</dbReference>
<gene>
    <name evidence="10" type="ORF">BST99_01960</name>
</gene>
<keyword evidence="2" id="KW-0677">Repeat</keyword>
<feature type="site" description="Catalytically relevant" evidence="6">
    <location>
        <position position="56"/>
    </location>
</feature>
<dbReference type="Gene3D" id="3.10.580.10">
    <property type="entry name" value="CBS-domain"/>
    <property type="match status" value="1"/>
</dbReference>
<keyword evidence="10" id="KW-0413">Isomerase</keyword>
<evidence type="ECO:0000256" key="6">
    <source>
        <dbReference type="PIRSR" id="PIRSR004692-3"/>
    </source>
</evidence>
<comment type="caution">
    <text evidence="10">The sequence shown here is derived from an EMBL/GenBank/DDBJ whole genome shotgun (WGS) entry which is preliminary data.</text>
</comment>
<dbReference type="GO" id="GO:0005975">
    <property type="term" value="P:carbohydrate metabolic process"/>
    <property type="evidence" value="ECO:0007669"/>
    <property type="project" value="InterPro"/>
</dbReference>
<evidence type="ECO:0000256" key="3">
    <source>
        <dbReference type="ARBA" id="ARBA00023122"/>
    </source>
</evidence>
<dbReference type="InterPro" id="IPR000644">
    <property type="entry name" value="CBS_dom"/>
</dbReference>
<feature type="site" description="Catalytically relevant" evidence="6">
    <location>
        <position position="190"/>
    </location>
</feature>